<feature type="transmembrane region" description="Helical" evidence="1">
    <location>
        <begin position="111"/>
        <end position="128"/>
    </location>
</feature>
<sequence length="142" mass="15996">MIQRIQSVWLFVAAFVSAALFIFPLYHYTQAGTEQLMGARSEYLLLVLATLMTLLPMVAIFQFRNRKRQKGMVWTAILIAAAFIAVMLMKIQNLKNAGQPAINDNFALPGPVIPVLTIVFLFLALSGIKKDEELLRSVDRLR</sequence>
<evidence type="ECO:0000256" key="1">
    <source>
        <dbReference type="SAM" id="Phobius"/>
    </source>
</evidence>
<keyword evidence="1" id="KW-0472">Membrane</keyword>
<evidence type="ECO:0000313" key="2">
    <source>
        <dbReference type="EMBL" id="GAA4450877.1"/>
    </source>
</evidence>
<feature type="transmembrane region" description="Helical" evidence="1">
    <location>
        <begin position="43"/>
        <end position="61"/>
    </location>
</feature>
<evidence type="ECO:0000313" key="3">
    <source>
        <dbReference type="Proteomes" id="UP001501410"/>
    </source>
</evidence>
<keyword evidence="1" id="KW-1133">Transmembrane helix</keyword>
<feature type="transmembrane region" description="Helical" evidence="1">
    <location>
        <begin position="7"/>
        <end position="28"/>
    </location>
</feature>
<proteinExistence type="predicted"/>
<name>A0ABP8MJZ6_9BACT</name>
<dbReference type="Pfam" id="PF14126">
    <property type="entry name" value="DUF4293"/>
    <property type="match status" value="1"/>
</dbReference>
<feature type="transmembrane region" description="Helical" evidence="1">
    <location>
        <begin position="73"/>
        <end position="91"/>
    </location>
</feature>
<dbReference type="EMBL" id="BAABEZ010000004">
    <property type="protein sequence ID" value="GAA4450877.1"/>
    <property type="molecule type" value="Genomic_DNA"/>
</dbReference>
<dbReference type="InterPro" id="IPR025635">
    <property type="entry name" value="DUF4293"/>
</dbReference>
<keyword evidence="3" id="KW-1185">Reference proteome</keyword>
<comment type="caution">
    <text evidence="2">The sequence shown here is derived from an EMBL/GenBank/DDBJ whole genome shotgun (WGS) entry which is preliminary data.</text>
</comment>
<gene>
    <name evidence="2" type="ORF">GCM10023092_07510</name>
</gene>
<reference evidence="3" key="1">
    <citation type="journal article" date="2019" name="Int. J. Syst. Evol. Microbiol.">
        <title>The Global Catalogue of Microorganisms (GCM) 10K type strain sequencing project: providing services to taxonomists for standard genome sequencing and annotation.</title>
        <authorList>
            <consortium name="The Broad Institute Genomics Platform"/>
            <consortium name="The Broad Institute Genome Sequencing Center for Infectious Disease"/>
            <person name="Wu L."/>
            <person name="Ma J."/>
        </authorList>
    </citation>
    <scope>NUCLEOTIDE SEQUENCE [LARGE SCALE GENOMIC DNA]</scope>
    <source>
        <strain evidence="3">JCM 31921</strain>
    </source>
</reference>
<dbReference type="Proteomes" id="UP001501410">
    <property type="component" value="Unassembled WGS sequence"/>
</dbReference>
<organism evidence="2 3">
    <name type="scientific">Rurimicrobium arvi</name>
    <dbReference type="NCBI Taxonomy" id="2049916"/>
    <lineage>
        <taxon>Bacteria</taxon>
        <taxon>Pseudomonadati</taxon>
        <taxon>Bacteroidota</taxon>
        <taxon>Chitinophagia</taxon>
        <taxon>Chitinophagales</taxon>
        <taxon>Chitinophagaceae</taxon>
        <taxon>Rurimicrobium</taxon>
    </lineage>
</organism>
<accession>A0ABP8MJZ6</accession>
<protein>
    <submittedName>
        <fullName evidence="2">DUF4293 domain-containing protein</fullName>
    </submittedName>
</protein>
<dbReference type="RefSeq" id="WP_344822831.1">
    <property type="nucleotide sequence ID" value="NZ_BAABEZ010000004.1"/>
</dbReference>
<keyword evidence="1" id="KW-0812">Transmembrane</keyword>